<protein>
    <recommendedName>
        <fullName evidence="3">Lipoprotein</fullName>
    </recommendedName>
</protein>
<dbReference type="PROSITE" id="PS51257">
    <property type="entry name" value="PROKAR_LIPOPROTEIN"/>
    <property type="match status" value="1"/>
</dbReference>
<evidence type="ECO:0000313" key="2">
    <source>
        <dbReference type="Proteomes" id="UP000243887"/>
    </source>
</evidence>
<reference evidence="2" key="1">
    <citation type="submission" date="2016-10" db="EMBL/GenBank/DDBJ databases">
        <authorList>
            <person name="Varghese N."/>
            <person name="Submissions S."/>
        </authorList>
    </citation>
    <scope>NUCLEOTIDE SEQUENCE [LARGE SCALE GENOMIC DNA]</scope>
    <source>
        <strain evidence="2">DSM 26542</strain>
    </source>
</reference>
<gene>
    <name evidence="1" type="ORF">SAMN04487893_1235</name>
</gene>
<dbReference type="EMBL" id="FORU01000023">
    <property type="protein sequence ID" value="SFJ89409.1"/>
    <property type="molecule type" value="Genomic_DNA"/>
</dbReference>
<dbReference type="OrthoDB" id="1447646at2"/>
<sequence length="182" mass="20971">MKNLISFILIGLLCACTPVKRTLSDKPEGDLNESVYRISSYCPIEGDCKVNRIKNVSLQVKEVRDGNRGEMYYELIPSESSDVVIYSYNKAVDDVLMDGFYREEIVFEIPKENQRIILEHRNLQDVKMLFGRFCYCKGETGYYKVKRGSANIKYSDSRIRASLDIQILDVPQLIKKVSFTVD</sequence>
<dbReference type="Proteomes" id="UP000243887">
    <property type="component" value="Unassembled WGS sequence"/>
</dbReference>
<name>A0A1I3V351_9FLAO</name>
<dbReference type="RefSeq" id="WP_143077786.1">
    <property type="nucleotide sequence ID" value="NZ_FORU01000023.1"/>
</dbReference>
<dbReference type="STRING" id="1150112.SAMN04487893_1235"/>
<accession>A0A1I3V351</accession>
<dbReference type="AlphaFoldDB" id="A0A1I3V351"/>
<evidence type="ECO:0000313" key="1">
    <source>
        <dbReference type="EMBL" id="SFJ89409.1"/>
    </source>
</evidence>
<organism evidence="1 2">
    <name type="scientific">Myroides guanonis</name>
    <dbReference type="NCBI Taxonomy" id="1150112"/>
    <lineage>
        <taxon>Bacteria</taxon>
        <taxon>Pseudomonadati</taxon>
        <taxon>Bacteroidota</taxon>
        <taxon>Flavobacteriia</taxon>
        <taxon>Flavobacteriales</taxon>
        <taxon>Flavobacteriaceae</taxon>
        <taxon>Myroides</taxon>
    </lineage>
</organism>
<proteinExistence type="predicted"/>
<keyword evidence="2" id="KW-1185">Reference proteome</keyword>
<evidence type="ECO:0008006" key="3">
    <source>
        <dbReference type="Google" id="ProtNLM"/>
    </source>
</evidence>